<keyword evidence="3" id="KW-1185">Reference proteome</keyword>
<evidence type="ECO:0000313" key="3">
    <source>
        <dbReference type="Proteomes" id="UP001066276"/>
    </source>
</evidence>
<feature type="compositionally biased region" description="Basic and acidic residues" evidence="1">
    <location>
        <begin position="58"/>
        <end position="67"/>
    </location>
</feature>
<dbReference type="AlphaFoldDB" id="A0AAV7VV94"/>
<dbReference type="Proteomes" id="UP001066276">
    <property type="component" value="Chromosome 1_2"/>
</dbReference>
<reference evidence="2" key="1">
    <citation type="journal article" date="2022" name="bioRxiv">
        <title>Sequencing and chromosome-scale assembly of the giantPleurodeles waltlgenome.</title>
        <authorList>
            <person name="Brown T."/>
            <person name="Elewa A."/>
            <person name="Iarovenko S."/>
            <person name="Subramanian E."/>
            <person name="Araus A.J."/>
            <person name="Petzold A."/>
            <person name="Susuki M."/>
            <person name="Suzuki K.-i.T."/>
            <person name="Hayashi T."/>
            <person name="Toyoda A."/>
            <person name="Oliveira C."/>
            <person name="Osipova E."/>
            <person name="Leigh N.D."/>
            <person name="Simon A."/>
            <person name="Yun M.H."/>
        </authorList>
    </citation>
    <scope>NUCLEOTIDE SEQUENCE</scope>
    <source>
        <strain evidence="2">20211129_DDA</strain>
        <tissue evidence="2">Liver</tissue>
    </source>
</reference>
<proteinExistence type="predicted"/>
<dbReference type="EMBL" id="JANPWB010000002">
    <property type="protein sequence ID" value="KAJ1204582.1"/>
    <property type="molecule type" value="Genomic_DNA"/>
</dbReference>
<comment type="caution">
    <text evidence="2">The sequence shown here is derived from an EMBL/GenBank/DDBJ whole genome shotgun (WGS) entry which is preliminary data.</text>
</comment>
<gene>
    <name evidence="2" type="ORF">NDU88_000028</name>
</gene>
<accession>A0AAV7VV94</accession>
<feature type="compositionally biased region" description="Basic and acidic residues" evidence="1">
    <location>
        <begin position="75"/>
        <end position="98"/>
    </location>
</feature>
<organism evidence="2 3">
    <name type="scientific">Pleurodeles waltl</name>
    <name type="common">Iberian ribbed newt</name>
    <dbReference type="NCBI Taxonomy" id="8319"/>
    <lineage>
        <taxon>Eukaryota</taxon>
        <taxon>Metazoa</taxon>
        <taxon>Chordata</taxon>
        <taxon>Craniata</taxon>
        <taxon>Vertebrata</taxon>
        <taxon>Euteleostomi</taxon>
        <taxon>Amphibia</taxon>
        <taxon>Batrachia</taxon>
        <taxon>Caudata</taxon>
        <taxon>Salamandroidea</taxon>
        <taxon>Salamandridae</taxon>
        <taxon>Pleurodelinae</taxon>
        <taxon>Pleurodeles</taxon>
    </lineage>
</organism>
<protein>
    <submittedName>
        <fullName evidence="2">Uncharacterized protein</fullName>
    </submittedName>
</protein>
<feature type="region of interest" description="Disordered" evidence="1">
    <location>
        <begin position="1"/>
        <end position="110"/>
    </location>
</feature>
<evidence type="ECO:0000313" key="2">
    <source>
        <dbReference type="EMBL" id="KAJ1204582.1"/>
    </source>
</evidence>
<evidence type="ECO:0000256" key="1">
    <source>
        <dbReference type="SAM" id="MobiDB-lite"/>
    </source>
</evidence>
<sequence>MMKLPSYQFGVTGRAPEYPATNNGGLKAGRYPGGTAGEEQESTYIGNPDIQIPVVQKPVERLRQEKETEQEDAEAGERQSEETHEERSSPEQLTHKGNLDGGQGSPEMRRLRHVPGGAWLQQIGVWLEALSF</sequence>
<name>A0AAV7VV94_PLEWA</name>